<name>A0A938X2M5_9CLOT</name>
<dbReference type="EMBL" id="JACJLV010000037">
    <property type="protein sequence ID" value="MBM6827475.1"/>
    <property type="molecule type" value="Genomic_DNA"/>
</dbReference>
<comment type="caution">
    <text evidence="1">The sequence shown here is derived from an EMBL/GenBank/DDBJ whole genome shotgun (WGS) entry which is preliminary data.</text>
</comment>
<dbReference type="Proteomes" id="UP000713880">
    <property type="component" value="Unassembled WGS sequence"/>
</dbReference>
<protein>
    <submittedName>
        <fullName evidence="1">Uncharacterized protein</fullName>
    </submittedName>
</protein>
<gene>
    <name evidence="1" type="ORF">H6A13_10285</name>
</gene>
<reference evidence="1" key="1">
    <citation type="submission" date="2020-08" db="EMBL/GenBank/DDBJ databases">
        <authorList>
            <person name="Cejkova D."/>
            <person name="Kubasova T."/>
            <person name="Jahodarova E."/>
            <person name="Rychlik I."/>
        </authorList>
    </citation>
    <scope>NUCLEOTIDE SEQUENCE</scope>
    <source>
        <strain evidence="1">An420c</strain>
    </source>
</reference>
<evidence type="ECO:0000313" key="1">
    <source>
        <dbReference type="EMBL" id="MBM6827475.1"/>
    </source>
</evidence>
<organism evidence="1 2">
    <name type="scientific">Mordavella massiliensis</name>
    <dbReference type="NCBI Taxonomy" id="1871024"/>
    <lineage>
        <taxon>Bacteria</taxon>
        <taxon>Bacillati</taxon>
        <taxon>Bacillota</taxon>
        <taxon>Clostridia</taxon>
        <taxon>Eubacteriales</taxon>
        <taxon>Clostridiaceae</taxon>
        <taxon>Mordavella</taxon>
    </lineage>
</organism>
<sequence length="89" mass="9987">MQIYILHGYVDGLIDPVVSTDYSSVFDAMKTAYESALEDVKQTPDEQDCTFLNGYSATAVVCGDWHEWEISVAELPEEALINNERGDHE</sequence>
<reference evidence="1" key="2">
    <citation type="journal article" date="2021" name="Sci. Rep.">
        <title>The distribution of antibiotic resistance genes in chicken gut microbiota commensals.</title>
        <authorList>
            <person name="Juricova H."/>
            <person name="Matiasovicova J."/>
            <person name="Kubasova T."/>
            <person name="Cejkova D."/>
            <person name="Rychlik I."/>
        </authorList>
    </citation>
    <scope>NUCLEOTIDE SEQUENCE</scope>
    <source>
        <strain evidence="1">An420c</strain>
    </source>
</reference>
<keyword evidence="2" id="KW-1185">Reference proteome</keyword>
<evidence type="ECO:0000313" key="2">
    <source>
        <dbReference type="Proteomes" id="UP000713880"/>
    </source>
</evidence>
<dbReference type="AlphaFoldDB" id="A0A938X2M5"/>
<proteinExistence type="predicted"/>
<accession>A0A938X2M5</accession>
<dbReference type="RefSeq" id="WP_087150749.1">
    <property type="nucleotide sequence ID" value="NZ_JACJLV010000037.1"/>
</dbReference>